<evidence type="ECO:0000256" key="3">
    <source>
        <dbReference type="ARBA" id="ARBA00022701"/>
    </source>
</evidence>
<dbReference type="GO" id="GO:0005874">
    <property type="term" value="C:microtubule"/>
    <property type="evidence" value="ECO:0007669"/>
    <property type="project" value="UniProtKB-KW"/>
</dbReference>
<dbReference type="InterPro" id="IPR027417">
    <property type="entry name" value="P-loop_NTPase"/>
</dbReference>
<evidence type="ECO:0000256" key="4">
    <source>
        <dbReference type="ARBA" id="ARBA00022741"/>
    </source>
</evidence>
<dbReference type="PANTHER" id="PTHR23074">
    <property type="entry name" value="AAA DOMAIN-CONTAINING"/>
    <property type="match status" value="1"/>
</dbReference>
<evidence type="ECO:0000256" key="1">
    <source>
        <dbReference type="ARBA" id="ARBA00004647"/>
    </source>
</evidence>
<feature type="non-terminal residue" evidence="9">
    <location>
        <position position="1"/>
    </location>
</feature>
<dbReference type="Pfam" id="PF17862">
    <property type="entry name" value="AAA_lid_3"/>
    <property type="match status" value="1"/>
</dbReference>
<dbReference type="PANTHER" id="PTHR23074:SF78">
    <property type="entry name" value="KATANIN P60 ATPASE-CONTAINING SUBUNIT A-LIKE 2"/>
    <property type="match status" value="1"/>
</dbReference>
<evidence type="ECO:0000256" key="7">
    <source>
        <dbReference type="ARBA" id="ARBA00023235"/>
    </source>
</evidence>
<dbReference type="OrthoDB" id="191529at2759"/>
<keyword evidence="3" id="KW-0493">Microtubule</keyword>
<keyword evidence="5" id="KW-0067">ATP-binding</keyword>
<keyword evidence="10" id="KW-1185">Reference proteome</keyword>
<dbReference type="GO" id="GO:0005524">
    <property type="term" value="F:ATP binding"/>
    <property type="evidence" value="ECO:0007669"/>
    <property type="project" value="UniProtKB-KW"/>
</dbReference>
<sequence length="125" mass="14747">MLTSRIETQFTLSIHYIPINCSMKIFHLRNHLWKQDIDSAMLRRIEKRVLIDLPTLKERQELFQYFLPSNMESKGCGLHLSCKINYSDLAQVSEGYSGSDIKLVCKEALMEKMRDVFKILENYEK</sequence>
<evidence type="ECO:0000256" key="2">
    <source>
        <dbReference type="ARBA" id="ARBA00022490"/>
    </source>
</evidence>
<organism evidence="9 10">
    <name type="scientific">Ladona fulva</name>
    <name type="common">Scarce chaser dragonfly</name>
    <name type="synonym">Libellula fulva</name>
    <dbReference type="NCBI Taxonomy" id="123851"/>
    <lineage>
        <taxon>Eukaryota</taxon>
        <taxon>Metazoa</taxon>
        <taxon>Ecdysozoa</taxon>
        <taxon>Arthropoda</taxon>
        <taxon>Hexapoda</taxon>
        <taxon>Insecta</taxon>
        <taxon>Pterygota</taxon>
        <taxon>Palaeoptera</taxon>
        <taxon>Odonata</taxon>
        <taxon>Epiprocta</taxon>
        <taxon>Anisoptera</taxon>
        <taxon>Libelluloidea</taxon>
        <taxon>Libellulidae</taxon>
        <taxon>Ladona</taxon>
    </lineage>
</organism>
<dbReference type="Gene3D" id="1.10.8.60">
    <property type="match status" value="1"/>
</dbReference>
<dbReference type="Proteomes" id="UP000792457">
    <property type="component" value="Unassembled WGS sequence"/>
</dbReference>
<evidence type="ECO:0000256" key="5">
    <source>
        <dbReference type="ARBA" id="ARBA00022840"/>
    </source>
</evidence>
<dbReference type="EMBL" id="KZ308611">
    <property type="protein sequence ID" value="KAG8232322.1"/>
    <property type="molecule type" value="Genomic_DNA"/>
</dbReference>
<keyword evidence="4" id="KW-0547">Nucleotide-binding</keyword>
<dbReference type="InterPro" id="IPR041569">
    <property type="entry name" value="AAA_lid_3"/>
</dbReference>
<reference evidence="9" key="1">
    <citation type="submission" date="2013-04" db="EMBL/GenBank/DDBJ databases">
        <authorList>
            <person name="Qu J."/>
            <person name="Murali S.C."/>
            <person name="Bandaranaike D."/>
            <person name="Bellair M."/>
            <person name="Blankenburg K."/>
            <person name="Chao H."/>
            <person name="Dinh H."/>
            <person name="Doddapaneni H."/>
            <person name="Downs B."/>
            <person name="Dugan-Rocha S."/>
            <person name="Elkadiri S."/>
            <person name="Gnanaolivu R.D."/>
            <person name="Hernandez B."/>
            <person name="Javaid M."/>
            <person name="Jayaseelan J.C."/>
            <person name="Lee S."/>
            <person name="Li M."/>
            <person name="Ming W."/>
            <person name="Munidasa M."/>
            <person name="Muniz J."/>
            <person name="Nguyen L."/>
            <person name="Ongeri F."/>
            <person name="Osuji N."/>
            <person name="Pu L.-L."/>
            <person name="Puazo M."/>
            <person name="Qu C."/>
            <person name="Quiroz J."/>
            <person name="Raj R."/>
            <person name="Weissenberger G."/>
            <person name="Xin Y."/>
            <person name="Zou X."/>
            <person name="Han Y."/>
            <person name="Richards S."/>
            <person name="Worley K."/>
            <person name="Muzny D."/>
            <person name="Gibbs R."/>
        </authorList>
    </citation>
    <scope>NUCLEOTIDE SEQUENCE</scope>
    <source>
        <strain evidence="9">Sampled in the wild</strain>
    </source>
</reference>
<evidence type="ECO:0000256" key="6">
    <source>
        <dbReference type="ARBA" id="ARBA00023212"/>
    </source>
</evidence>
<evidence type="ECO:0000259" key="8">
    <source>
        <dbReference type="Pfam" id="PF17862"/>
    </source>
</evidence>
<evidence type="ECO:0000313" key="9">
    <source>
        <dbReference type="EMBL" id="KAG8232322.1"/>
    </source>
</evidence>
<dbReference type="AlphaFoldDB" id="A0A8K0KC95"/>
<dbReference type="GO" id="GO:0016887">
    <property type="term" value="F:ATP hydrolysis activity"/>
    <property type="evidence" value="ECO:0007669"/>
    <property type="project" value="TreeGrafter"/>
</dbReference>
<comment type="subcellular location">
    <subcellularLocation>
        <location evidence="1">Cytoplasm</location>
        <location evidence="1">Cytoskeleton</location>
        <location evidence="1">Spindle pole</location>
    </subcellularLocation>
</comment>
<feature type="domain" description="AAA ATPase AAA+ lid" evidence="8">
    <location>
        <begin position="84"/>
        <end position="119"/>
    </location>
</feature>
<gene>
    <name evidence="9" type="ORF">J437_LFUL009421</name>
</gene>
<dbReference type="SUPFAM" id="SSF52540">
    <property type="entry name" value="P-loop containing nucleoside triphosphate hydrolases"/>
    <property type="match status" value="1"/>
</dbReference>
<keyword evidence="6" id="KW-0206">Cytoskeleton</keyword>
<keyword evidence="2" id="KW-0963">Cytoplasm</keyword>
<evidence type="ECO:0000313" key="10">
    <source>
        <dbReference type="Proteomes" id="UP000792457"/>
    </source>
</evidence>
<dbReference type="GO" id="GO:0016853">
    <property type="term" value="F:isomerase activity"/>
    <property type="evidence" value="ECO:0007669"/>
    <property type="project" value="UniProtKB-KW"/>
</dbReference>
<dbReference type="Gene3D" id="3.40.50.300">
    <property type="entry name" value="P-loop containing nucleotide triphosphate hydrolases"/>
    <property type="match status" value="1"/>
</dbReference>
<accession>A0A8K0KC95</accession>
<dbReference type="GO" id="GO:0000922">
    <property type="term" value="C:spindle pole"/>
    <property type="evidence" value="ECO:0007669"/>
    <property type="project" value="UniProtKB-SubCell"/>
</dbReference>
<name>A0A8K0KC95_LADFU</name>
<reference evidence="9" key="2">
    <citation type="submission" date="2017-10" db="EMBL/GenBank/DDBJ databases">
        <title>Ladona fulva Genome sequencing and assembly.</title>
        <authorList>
            <person name="Murali S."/>
            <person name="Richards S."/>
            <person name="Bandaranaike D."/>
            <person name="Bellair M."/>
            <person name="Blankenburg K."/>
            <person name="Chao H."/>
            <person name="Dinh H."/>
            <person name="Doddapaneni H."/>
            <person name="Dugan-Rocha S."/>
            <person name="Elkadiri S."/>
            <person name="Gnanaolivu R."/>
            <person name="Hernandez B."/>
            <person name="Skinner E."/>
            <person name="Javaid M."/>
            <person name="Lee S."/>
            <person name="Li M."/>
            <person name="Ming W."/>
            <person name="Munidasa M."/>
            <person name="Muniz J."/>
            <person name="Nguyen L."/>
            <person name="Hughes D."/>
            <person name="Osuji N."/>
            <person name="Pu L.-L."/>
            <person name="Puazo M."/>
            <person name="Qu C."/>
            <person name="Quiroz J."/>
            <person name="Raj R."/>
            <person name="Weissenberger G."/>
            <person name="Xin Y."/>
            <person name="Zou X."/>
            <person name="Han Y."/>
            <person name="Worley K."/>
            <person name="Muzny D."/>
            <person name="Gibbs R."/>
        </authorList>
    </citation>
    <scope>NUCLEOTIDE SEQUENCE</scope>
    <source>
        <strain evidence="9">Sampled in the wild</strain>
    </source>
</reference>
<dbReference type="InterPro" id="IPR050304">
    <property type="entry name" value="MT-severing_AAA_ATPase"/>
</dbReference>
<keyword evidence="7" id="KW-0413">Isomerase</keyword>
<comment type="caution">
    <text evidence="9">The sequence shown here is derived from an EMBL/GenBank/DDBJ whole genome shotgun (WGS) entry which is preliminary data.</text>
</comment>
<proteinExistence type="predicted"/>
<protein>
    <recommendedName>
        <fullName evidence="8">AAA ATPase AAA+ lid domain-containing protein</fullName>
    </recommendedName>
</protein>